<comment type="caution">
    <text evidence="1">The sequence shown here is derived from an EMBL/GenBank/DDBJ whole genome shotgun (WGS) entry which is preliminary data.</text>
</comment>
<dbReference type="Proteomes" id="UP000194236">
    <property type="component" value="Unassembled WGS sequence"/>
</dbReference>
<organism evidence="1 2">
    <name type="scientific">Euroglyphus maynei</name>
    <name type="common">Mayne's house dust mite</name>
    <dbReference type="NCBI Taxonomy" id="6958"/>
    <lineage>
        <taxon>Eukaryota</taxon>
        <taxon>Metazoa</taxon>
        <taxon>Ecdysozoa</taxon>
        <taxon>Arthropoda</taxon>
        <taxon>Chelicerata</taxon>
        <taxon>Arachnida</taxon>
        <taxon>Acari</taxon>
        <taxon>Acariformes</taxon>
        <taxon>Sarcoptiformes</taxon>
        <taxon>Astigmata</taxon>
        <taxon>Psoroptidia</taxon>
        <taxon>Analgoidea</taxon>
        <taxon>Pyroglyphidae</taxon>
        <taxon>Pyroglyphinae</taxon>
        <taxon>Euroglyphus</taxon>
    </lineage>
</organism>
<gene>
    <name evidence="1" type="ORF">BLA29_013006</name>
</gene>
<keyword evidence="2" id="KW-1185">Reference proteome</keyword>
<evidence type="ECO:0000313" key="1">
    <source>
        <dbReference type="EMBL" id="OTF79543.1"/>
    </source>
</evidence>
<proteinExistence type="predicted"/>
<protein>
    <submittedName>
        <fullName evidence="1">Uncharacterized protein</fullName>
    </submittedName>
</protein>
<dbReference type="AlphaFoldDB" id="A0A1Y3BI93"/>
<reference evidence="1 2" key="1">
    <citation type="submission" date="2017-03" db="EMBL/GenBank/DDBJ databases">
        <title>Genome Survey of Euroglyphus maynei.</title>
        <authorList>
            <person name="Arlian L.G."/>
            <person name="Morgan M.S."/>
            <person name="Rider S.D."/>
        </authorList>
    </citation>
    <scope>NUCLEOTIDE SEQUENCE [LARGE SCALE GENOMIC DNA]</scope>
    <source>
        <strain evidence="1">Arlian Lab</strain>
        <tissue evidence="1">Whole body</tissue>
    </source>
</reference>
<dbReference type="EMBL" id="MUJZ01022576">
    <property type="protein sequence ID" value="OTF79543.1"/>
    <property type="molecule type" value="Genomic_DNA"/>
</dbReference>
<name>A0A1Y3BI93_EURMA</name>
<sequence length="62" mass="7151">MSHLTGQAGVGDCVLLENITKKSLIENLKIRLQSTSYNLRDLIMSLWLPVTKKKFLFPYVFH</sequence>
<evidence type="ECO:0000313" key="2">
    <source>
        <dbReference type="Proteomes" id="UP000194236"/>
    </source>
</evidence>
<accession>A0A1Y3BI93</accession>